<keyword evidence="3 8" id="KW-0378">Hydrolase</keyword>
<dbReference type="OrthoDB" id="5579088at2759"/>
<feature type="active site" evidence="8">
    <location>
        <position position="209"/>
    </location>
</feature>
<feature type="transmembrane region" description="Helical" evidence="10">
    <location>
        <begin position="273"/>
        <end position="294"/>
    </location>
</feature>
<reference evidence="11 12" key="1">
    <citation type="submission" date="2013-03" db="EMBL/GenBank/DDBJ databases">
        <title>The Genome Sequence of Capronia epimyces CBS 606.96.</title>
        <authorList>
            <consortium name="The Broad Institute Genomics Platform"/>
            <person name="Cuomo C."/>
            <person name="de Hoog S."/>
            <person name="Gorbushina A."/>
            <person name="Walker B."/>
            <person name="Young S.K."/>
            <person name="Zeng Q."/>
            <person name="Gargeya S."/>
            <person name="Fitzgerald M."/>
            <person name="Haas B."/>
            <person name="Abouelleil A."/>
            <person name="Allen A.W."/>
            <person name="Alvarado L."/>
            <person name="Arachchi H.M."/>
            <person name="Berlin A.M."/>
            <person name="Chapman S.B."/>
            <person name="Gainer-Dewar J."/>
            <person name="Goldberg J."/>
            <person name="Griggs A."/>
            <person name="Gujja S."/>
            <person name="Hansen M."/>
            <person name="Howarth C."/>
            <person name="Imamovic A."/>
            <person name="Ireland A."/>
            <person name="Larimer J."/>
            <person name="McCowan C."/>
            <person name="Murphy C."/>
            <person name="Pearson M."/>
            <person name="Poon T.W."/>
            <person name="Priest M."/>
            <person name="Roberts A."/>
            <person name="Saif S."/>
            <person name="Shea T."/>
            <person name="Sisk P."/>
            <person name="Sykes S."/>
            <person name="Wortman J."/>
            <person name="Nusbaum C."/>
            <person name="Birren B."/>
        </authorList>
    </citation>
    <scope>NUCLEOTIDE SEQUENCE [LARGE SCALE GENOMIC DNA]</scope>
    <source>
        <strain evidence="11 12">CBS 606.96</strain>
    </source>
</reference>
<sequence length="330" mass="36834">MPAVQRNGRTISPEKKQESSNENIPSTMTVTQGEQRPSPYLLLIYPVLLALGSLWAVISPVAAPPPNAPLAPGVASDLNVHHFHQTNYFAGKRNLINIYFVKMGWFWTTVAFVLLQSTTRPRASIAQKHYLQAALRYALVTFSWILTTQWCFGPALIDRSFTITGGQCAPHQFNEASLTDVVKLSQINSGILCKASGGKWHGGHDISGHVFILVLSSAFLLYELYIADRHSTHPHVSPQAAAAVAHNMTDEERKAVGGWESERIAKIRIWSRYFLYGVVSLDLWMLMMTAIWFHTWLEKLSGLLIAGSTIWSVFFLGDFLPQWRSIVGAL</sequence>
<dbReference type="EMBL" id="AMGY01000002">
    <property type="protein sequence ID" value="EXJ89045.1"/>
    <property type="molecule type" value="Genomic_DNA"/>
</dbReference>
<feature type="transmembrane region" description="Helical" evidence="10">
    <location>
        <begin position="206"/>
        <end position="225"/>
    </location>
</feature>
<organism evidence="11 12">
    <name type="scientific">Capronia epimyces CBS 606.96</name>
    <dbReference type="NCBI Taxonomy" id="1182542"/>
    <lineage>
        <taxon>Eukaryota</taxon>
        <taxon>Fungi</taxon>
        <taxon>Dikarya</taxon>
        <taxon>Ascomycota</taxon>
        <taxon>Pezizomycotina</taxon>
        <taxon>Eurotiomycetes</taxon>
        <taxon>Chaetothyriomycetidae</taxon>
        <taxon>Chaetothyriales</taxon>
        <taxon>Herpotrichiellaceae</taxon>
        <taxon>Capronia</taxon>
    </lineage>
</organism>
<keyword evidence="6" id="KW-0443">Lipid metabolism</keyword>
<proteinExistence type="inferred from homology"/>
<dbReference type="InterPro" id="IPR046400">
    <property type="entry name" value="SCS3"/>
</dbReference>
<keyword evidence="4 8" id="KW-0256">Endoplasmic reticulum</keyword>
<evidence type="ECO:0000256" key="4">
    <source>
        <dbReference type="ARBA" id="ARBA00022824"/>
    </source>
</evidence>
<feature type="transmembrane region" description="Helical" evidence="10">
    <location>
        <begin position="40"/>
        <end position="58"/>
    </location>
</feature>
<feature type="transmembrane region" description="Helical" evidence="10">
    <location>
        <begin position="96"/>
        <end position="115"/>
    </location>
</feature>
<name>W9YHA9_9EURO</name>
<feature type="active site" evidence="8">
    <location>
        <position position="294"/>
    </location>
</feature>
<dbReference type="GO" id="GO:0008654">
    <property type="term" value="P:phospholipid biosynthetic process"/>
    <property type="evidence" value="ECO:0007669"/>
    <property type="project" value="UniProtKB-KW"/>
</dbReference>
<dbReference type="PANTHER" id="PTHR23129:SF0">
    <property type="entry name" value="ACYL-COENZYME A DIPHOSPHATASE FITM2"/>
    <property type="match status" value="1"/>
</dbReference>
<dbReference type="GO" id="GO:0010945">
    <property type="term" value="F:coenzyme A diphosphatase activity"/>
    <property type="evidence" value="ECO:0007669"/>
    <property type="project" value="InterPro"/>
</dbReference>
<keyword evidence="5 8" id="KW-1133">Transmembrane helix</keyword>
<dbReference type="STRING" id="1182542.W9YHA9"/>
<comment type="subcellular location">
    <subcellularLocation>
        <location evidence="1 8">Endoplasmic reticulum membrane</location>
        <topology evidence="1 8">Multi-pass membrane protein</topology>
    </subcellularLocation>
</comment>
<comment type="catalytic activity">
    <reaction evidence="8">
        <text>(5Z,8Z,11Z,14Z)-eicosatetraenoyl-CoA + H2O = S-(5Z,8Z,11Z,14Z-eicosatetraenoyl)-4'-phosphopantetheine + adenosine 3',5'-bisphosphate + 2 H(+)</text>
        <dbReference type="Rhea" id="RHEA:65568"/>
        <dbReference type="ChEBI" id="CHEBI:15377"/>
        <dbReference type="ChEBI" id="CHEBI:15378"/>
        <dbReference type="ChEBI" id="CHEBI:57368"/>
        <dbReference type="ChEBI" id="CHEBI:58343"/>
        <dbReference type="ChEBI" id="CHEBI:156554"/>
    </reaction>
</comment>
<evidence type="ECO:0000256" key="1">
    <source>
        <dbReference type="ARBA" id="ARBA00004477"/>
    </source>
</evidence>
<evidence type="ECO:0000256" key="3">
    <source>
        <dbReference type="ARBA" id="ARBA00022801"/>
    </source>
</evidence>
<evidence type="ECO:0000256" key="7">
    <source>
        <dbReference type="ARBA" id="ARBA00023136"/>
    </source>
</evidence>
<evidence type="ECO:0000256" key="10">
    <source>
        <dbReference type="SAM" id="Phobius"/>
    </source>
</evidence>
<dbReference type="HOGENOM" id="CLU_048143_0_0_1"/>
<keyword evidence="8" id="KW-1208">Phospholipid metabolism</keyword>
<gene>
    <name evidence="8" type="primary">SCS3</name>
    <name evidence="8" type="synonym">FIT2B</name>
    <name evidence="11" type="ORF">A1O3_02109</name>
</gene>
<dbReference type="Pfam" id="PF10261">
    <property type="entry name" value="FIT"/>
    <property type="match status" value="1"/>
</dbReference>
<evidence type="ECO:0000256" key="8">
    <source>
        <dbReference type="HAMAP-Rule" id="MF_03231"/>
    </source>
</evidence>
<keyword evidence="7 8" id="KW-0472">Membrane</keyword>
<dbReference type="PANTHER" id="PTHR23129">
    <property type="entry name" value="ACYL-COENZYME A DIPHOSPHATASE FITM2"/>
    <property type="match status" value="1"/>
</dbReference>
<evidence type="ECO:0000256" key="2">
    <source>
        <dbReference type="ARBA" id="ARBA00022692"/>
    </source>
</evidence>
<dbReference type="GO" id="GO:0005789">
    <property type="term" value="C:endoplasmic reticulum membrane"/>
    <property type="evidence" value="ECO:0007669"/>
    <property type="project" value="UniProtKB-SubCell"/>
</dbReference>
<keyword evidence="2 8" id="KW-0812">Transmembrane</keyword>
<evidence type="ECO:0000256" key="5">
    <source>
        <dbReference type="ARBA" id="ARBA00022989"/>
    </source>
</evidence>
<comment type="function">
    <text evidence="8">Fatty acyl-coenzyme A (CoA) diphosphatase that hydrolyzes fatty acyl-CoA to yield acyl-4'-phosphopantetheine and adenosine 3',5'-bisphosphate. Preferentially hydrolyzes unsaturated long-chain acyl-CoA substrates in the endoplasmic reticulum (ER) lumen. This catalytic activity is required for maintaining ER structure and for lipid droplets (LDs) biogenesis, which are lipid storage organelles involved in maintaining lipid and energy homeostasis. May directly bind to diacylglycerol (DAGs) and triacylglycerol, which is also important for LD biogenesis. May support directional budding of nacent LDs from the ER into the cytosol by reducing DAG levels at sites of LD formation. May play a role in the regulation of cell morphology and cytoskeletal organization. Involved in phospholipid biosynthesis.</text>
</comment>
<protein>
    <recommendedName>
        <fullName evidence="8">Acyl-coenzyme A diphosphatase SCS3</fullName>
        <ecNumber evidence="8">3.6.1.-</ecNumber>
    </recommendedName>
    <alternativeName>
        <fullName evidence="8">FIT family protein SCS3</fullName>
    </alternativeName>
</protein>
<evidence type="ECO:0000313" key="11">
    <source>
        <dbReference type="EMBL" id="EXJ89045.1"/>
    </source>
</evidence>
<evidence type="ECO:0000256" key="6">
    <source>
        <dbReference type="ARBA" id="ARBA00023098"/>
    </source>
</evidence>
<keyword evidence="8" id="KW-0594">Phospholipid biosynthesis</keyword>
<dbReference type="HAMAP" id="MF_03231">
    <property type="entry name" value="SCS3"/>
    <property type="match status" value="1"/>
</dbReference>
<keyword evidence="8" id="KW-0444">Lipid biosynthesis</keyword>
<dbReference type="RefSeq" id="XP_007730442.1">
    <property type="nucleotide sequence ID" value="XM_007732252.1"/>
</dbReference>
<dbReference type="GeneID" id="19166242"/>
<comment type="catalytic activity">
    <reaction evidence="8">
        <text>(9Z)-octadecenoyl-CoA + H2O = S-(9Z-octadecenoyl)-4'-phosphopantetheine + adenosine 3',5'-bisphosphate + 2 H(+)</text>
        <dbReference type="Rhea" id="RHEA:65564"/>
        <dbReference type="ChEBI" id="CHEBI:15377"/>
        <dbReference type="ChEBI" id="CHEBI:15378"/>
        <dbReference type="ChEBI" id="CHEBI:57387"/>
        <dbReference type="ChEBI" id="CHEBI:58343"/>
        <dbReference type="ChEBI" id="CHEBI:156553"/>
    </reaction>
</comment>
<evidence type="ECO:0000256" key="9">
    <source>
        <dbReference type="SAM" id="MobiDB-lite"/>
    </source>
</evidence>
<keyword evidence="12" id="KW-1185">Reference proteome</keyword>
<dbReference type="InterPro" id="IPR019388">
    <property type="entry name" value="FIT"/>
</dbReference>
<comment type="similarity">
    <text evidence="8">Belongs to the FIT family. Fungal FIT2B/SCS3 subfamily.</text>
</comment>
<dbReference type="GO" id="GO:0140042">
    <property type="term" value="P:lipid droplet formation"/>
    <property type="evidence" value="ECO:0007669"/>
    <property type="project" value="UniProtKB-UniRule"/>
</dbReference>
<evidence type="ECO:0000313" key="12">
    <source>
        <dbReference type="Proteomes" id="UP000019478"/>
    </source>
</evidence>
<comment type="caution">
    <text evidence="11">The sequence shown here is derived from an EMBL/GenBank/DDBJ whole genome shotgun (WGS) entry which is preliminary data.</text>
</comment>
<dbReference type="EC" id="3.6.1.-" evidence="8"/>
<comment type="catalytic activity">
    <reaction evidence="8">
        <text>hexadecanoyl-CoA + H2O = S-hexadecanoyl-4'-phosphopantetheine + adenosine 3',5'-bisphosphate + 2 H(+)</text>
        <dbReference type="Rhea" id="RHEA:50032"/>
        <dbReference type="ChEBI" id="CHEBI:15377"/>
        <dbReference type="ChEBI" id="CHEBI:15378"/>
        <dbReference type="ChEBI" id="CHEBI:57379"/>
        <dbReference type="ChEBI" id="CHEBI:58343"/>
        <dbReference type="ChEBI" id="CHEBI:132018"/>
    </reaction>
</comment>
<feature type="region of interest" description="Disordered" evidence="9">
    <location>
        <begin position="1"/>
        <end position="32"/>
    </location>
</feature>
<feature type="transmembrane region" description="Helical" evidence="10">
    <location>
        <begin position="300"/>
        <end position="320"/>
    </location>
</feature>
<feature type="transmembrane region" description="Helical" evidence="10">
    <location>
        <begin position="135"/>
        <end position="157"/>
    </location>
</feature>
<dbReference type="Proteomes" id="UP000019478">
    <property type="component" value="Unassembled WGS sequence"/>
</dbReference>
<dbReference type="eggNOG" id="KOG3750">
    <property type="taxonomic scope" value="Eukaryota"/>
</dbReference>
<comment type="catalytic activity">
    <reaction evidence="8">
        <text>an acyl-CoA + H2O = an acyl-4'-phosphopantetheine + adenosine 3',5'-bisphosphate + 2 H(+)</text>
        <dbReference type="Rhea" id="RHEA:50044"/>
        <dbReference type="ChEBI" id="CHEBI:15377"/>
        <dbReference type="ChEBI" id="CHEBI:15378"/>
        <dbReference type="ChEBI" id="CHEBI:58342"/>
        <dbReference type="ChEBI" id="CHEBI:58343"/>
        <dbReference type="ChEBI" id="CHEBI:132023"/>
    </reaction>
</comment>
<feature type="compositionally biased region" description="Polar residues" evidence="9">
    <location>
        <begin position="20"/>
        <end position="32"/>
    </location>
</feature>
<accession>W9YHA9</accession>
<dbReference type="AlphaFoldDB" id="W9YHA9"/>